<gene>
    <name evidence="2" type="ORF">H3H37_15895</name>
</gene>
<feature type="domain" description="Hemerythrin-like" evidence="1">
    <location>
        <begin position="6"/>
        <end position="125"/>
    </location>
</feature>
<dbReference type="Pfam" id="PF01814">
    <property type="entry name" value="Hemerythrin"/>
    <property type="match status" value="1"/>
</dbReference>
<dbReference type="PANTHER" id="PTHR35585:SF1">
    <property type="entry name" value="HHE DOMAIN PROTEIN (AFU_ORTHOLOGUE AFUA_4G00730)"/>
    <property type="match status" value="1"/>
</dbReference>
<dbReference type="RefSeq" id="WP_182164211.1">
    <property type="nucleotide sequence ID" value="NZ_JACEZT010000010.1"/>
</dbReference>
<dbReference type="AlphaFoldDB" id="A0A7W2ETV4"/>
<protein>
    <submittedName>
        <fullName evidence="2">Hemerythrin domain-containing protein</fullName>
    </submittedName>
</protein>
<dbReference type="InterPro" id="IPR012312">
    <property type="entry name" value="Hemerythrin-like"/>
</dbReference>
<dbReference type="EMBL" id="JACEZT010000010">
    <property type="protein sequence ID" value="MBA5638543.1"/>
    <property type="molecule type" value="Genomic_DNA"/>
</dbReference>
<dbReference type="Proteomes" id="UP000534388">
    <property type="component" value="Unassembled WGS sequence"/>
</dbReference>
<reference evidence="2 3" key="1">
    <citation type="submission" date="2020-07" db="EMBL/GenBank/DDBJ databases">
        <title>Novel species isolated from subtropical streams in China.</title>
        <authorList>
            <person name="Lu H."/>
        </authorList>
    </citation>
    <scope>NUCLEOTIDE SEQUENCE [LARGE SCALE GENOMIC DNA]</scope>
    <source>
        <strain evidence="2 3">LX20W</strain>
    </source>
</reference>
<sequence length="153" mass="17793">MHKVSNYLAHDHDRCDGLYADAVALVAAHDWEQAAVSFLAFAEAMRRHVEMEERVIYPAFEELLANTAAPTQALHAEHQLLCEIMYRMSMAIKRRDVIEFSDHADTFRLTTEQHNLKEEGILFPMFDKLLRPRYDELVRAMDGLSADHRRHND</sequence>
<dbReference type="Gene3D" id="1.20.120.520">
    <property type="entry name" value="nmb1532 protein domain like"/>
    <property type="match status" value="1"/>
</dbReference>
<evidence type="ECO:0000259" key="1">
    <source>
        <dbReference type="Pfam" id="PF01814"/>
    </source>
</evidence>
<proteinExistence type="predicted"/>
<comment type="caution">
    <text evidence="2">The sequence shown here is derived from an EMBL/GenBank/DDBJ whole genome shotgun (WGS) entry which is preliminary data.</text>
</comment>
<evidence type="ECO:0000313" key="2">
    <source>
        <dbReference type="EMBL" id="MBA5638543.1"/>
    </source>
</evidence>
<accession>A0A7W2ETV4</accession>
<keyword evidence="3" id="KW-1185">Reference proteome</keyword>
<organism evidence="2 3">
    <name type="scientific">Rugamonas brunnea</name>
    <dbReference type="NCBI Taxonomy" id="2758569"/>
    <lineage>
        <taxon>Bacteria</taxon>
        <taxon>Pseudomonadati</taxon>
        <taxon>Pseudomonadota</taxon>
        <taxon>Betaproteobacteria</taxon>
        <taxon>Burkholderiales</taxon>
        <taxon>Oxalobacteraceae</taxon>
        <taxon>Telluria group</taxon>
        <taxon>Rugamonas</taxon>
    </lineage>
</organism>
<evidence type="ECO:0000313" key="3">
    <source>
        <dbReference type="Proteomes" id="UP000534388"/>
    </source>
</evidence>
<dbReference type="PANTHER" id="PTHR35585">
    <property type="entry name" value="HHE DOMAIN PROTEIN (AFU_ORTHOLOGUE AFUA_4G00730)"/>
    <property type="match status" value="1"/>
</dbReference>
<name>A0A7W2ETV4_9BURK</name>